<sequence length="61" mass="6417">MFPSSCFLSTGVFLAIQLILIGIIGLHVHAFVHKAGCGWGDPTDPCGPTMGSPSCHRPPCH</sequence>
<accession>A0A921UGK8</accession>
<reference evidence="2" key="1">
    <citation type="journal article" date="2019" name="BMC Genomics">
        <title>A new reference genome for Sorghum bicolor reveals high levels of sequence similarity between sweet and grain genotypes: implications for the genetics of sugar metabolism.</title>
        <authorList>
            <person name="Cooper E.A."/>
            <person name="Brenton Z.W."/>
            <person name="Flinn B.S."/>
            <person name="Jenkins J."/>
            <person name="Shu S."/>
            <person name="Flowers D."/>
            <person name="Luo F."/>
            <person name="Wang Y."/>
            <person name="Xia P."/>
            <person name="Barry K."/>
            <person name="Daum C."/>
            <person name="Lipzen A."/>
            <person name="Yoshinaga Y."/>
            <person name="Schmutz J."/>
            <person name="Saski C."/>
            <person name="Vermerris W."/>
            <person name="Kresovich S."/>
        </authorList>
    </citation>
    <scope>NUCLEOTIDE SEQUENCE</scope>
</reference>
<keyword evidence="1" id="KW-0472">Membrane</keyword>
<evidence type="ECO:0000313" key="2">
    <source>
        <dbReference type="EMBL" id="KAG0530844.1"/>
    </source>
</evidence>
<name>A0A921UGK8_SORBI</name>
<evidence type="ECO:0000256" key="1">
    <source>
        <dbReference type="SAM" id="Phobius"/>
    </source>
</evidence>
<feature type="transmembrane region" description="Helical" evidence="1">
    <location>
        <begin position="12"/>
        <end position="32"/>
    </location>
</feature>
<dbReference type="EMBL" id="CM027684">
    <property type="protein sequence ID" value="KAG0530844.1"/>
    <property type="molecule type" value="Genomic_DNA"/>
</dbReference>
<keyword evidence="1" id="KW-1133">Transmembrane helix</keyword>
<keyword evidence="1" id="KW-0812">Transmembrane</keyword>
<proteinExistence type="predicted"/>
<reference evidence="2" key="2">
    <citation type="submission" date="2020-10" db="EMBL/GenBank/DDBJ databases">
        <authorList>
            <person name="Cooper E.A."/>
            <person name="Brenton Z.W."/>
            <person name="Flinn B.S."/>
            <person name="Jenkins J."/>
            <person name="Shu S."/>
            <person name="Flowers D."/>
            <person name="Luo F."/>
            <person name="Wang Y."/>
            <person name="Xia P."/>
            <person name="Barry K."/>
            <person name="Daum C."/>
            <person name="Lipzen A."/>
            <person name="Yoshinaga Y."/>
            <person name="Schmutz J."/>
            <person name="Saski C."/>
            <person name="Vermerris W."/>
            <person name="Kresovich S."/>
        </authorList>
    </citation>
    <scope>NUCLEOTIDE SEQUENCE</scope>
</reference>
<organism evidence="2 3">
    <name type="scientific">Sorghum bicolor</name>
    <name type="common">Sorghum</name>
    <name type="synonym">Sorghum vulgare</name>
    <dbReference type="NCBI Taxonomy" id="4558"/>
    <lineage>
        <taxon>Eukaryota</taxon>
        <taxon>Viridiplantae</taxon>
        <taxon>Streptophyta</taxon>
        <taxon>Embryophyta</taxon>
        <taxon>Tracheophyta</taxon>
        <taxon>Spermatophyta</taxon>
        <taxon>Magnoliopsida</taxon>
        <taxon>Liliopsida</taxon>
        <taxon>Poales</taxon>
        <taxon>Poaceae</taxon>
        <taxon>PACMAD clade</taxon>
        <taxon>Panicoideae</taxon>
        <taxon>Andropogonodae</taxon>
        <taxon>Andropogoneae</taxon>
        <taxon>Sorghinae</taxon>
        <taxon>Sorghum</taxon>
    </lineage>
</organism>
<dbReference type="AlphaFoldDB" id="A0A921UGK8"/>
<protein>
    <submittedName>
        <fullName evidence="2">Uncharacterized protein</fullName>
    </submittedName>
</protein>
<evidence type="ECO:0000313" key="3">
    <source>
        <dbReference type="Proteomes" id="UP000807115"/>
    </source>
</evidence>
<gene>
    <name evidence="2" type="ORF">BDA96_05G222000</name>
</gene>
<comment type="caution">
    <text evidence="2">The sequence shown here is derived from an EMBL/GenBank/DDBJ whole genome shotgun (WGS) entry which is preliminary data.</text>
</comment>
<dbReference type="Proteomes" id="UP000807115">
    <property type="component" value="Chromosome 5"/>
</dbReference>